<evidence type="ECO:0000313" key="15">
    <source>
        <dbReference type="Proteomes" id="UP000322454"/>
    </source>
</evidence>
<feature type="modified residue" description="4-aspartylphosphate" evidence="7">
    <location>
        <position position="738"/>
    </location>
</feature>
<dbReference type="SMART" id="SM00448">
    <property type="entry name" value="REC"/>
    <property type="match status" value="2"/>
</dbReference>
<dbReference type="NCBIfam" id="TIGR00254">
    <property type="entry name" value="GGDEF"/>
    <property type="match status" value="1"/>
</dbReference>
<dbReference type="AlphaFoldDB" id="A0A520XDN5"/>
<dbReference type="CDD" id="cd00130">
    <property type="entry name" value="PAS"/>
    <property type="match status" value="1"/>
</dbReference>
<dbReference type="Gene3D" id="3.30.70.270">
    <property type="match status" value="1"/>
</dbReference>
<dbReference type="CDD" id="cd01949">
    <property type="entry name" value="GGDEF"/>
    <property type="match status" value="1"/>
</dbReference>
<dbReference type="Gene3D" id="3.30.450.20">
    <property type="entry name" value="PAS domain"/>
    <property type="match status" value="1"/>
</dbReference>
<dbReference type="SUPFAM" id="SSF47384">
    <property type="entry name" value="Homodimeric domain of signal transducing histidine kinase"/>
    <property type="match status" value="1"/>
</dbReference>
<name>A0A520XDN5_9DELT</name>
<evidence type="ECO:0000259" key="12">
    <source>
        <dbReference type="PROSITE" id="PS50113"/>
    </source>
</evidence>
<dbReference type="InterPro" id="IPR003594">
    <property type="entry name" value="HATPase_dom"/>
</dbReference>
<comment type="caution">
    <text evidence="14">The sequence shown here is derived from an EMBL/GenBank/DDBJ whole genome shotgun (WGS) entry which is preliminary data.</text>
</comment>
<dbReference type="Gene3D" id="3.40.50.2300">
    <property type="match status" value="2"/>
</dbReference>
<keyword evidence="5" id="KW-0418">Kinase</keyword>
<dbReference type="CDD" id="cd00082">
    <property type="entry name" value="HisKA"/>
    <property type="match status" value="1"/>
</dbReference>
<dbReference type="Pfam" id="PF00512">
    <property type="entry name" value="HisKA"/>
    <property type="match status" value="1"/>
</dbReference>
<feature type="modified residue" description="4-aspartylphosphate" evidence="7">
    <location>
        <position position="614"/>
    </location>
</feature>
<reference evidence="14 15" key="1">
    <citation type="submission" date="2019-01" db="EMBL/GenBank/DDBJ databases">
        <title>Insights into ecological role of a new deltaproteobacterial order Candidatus Sinidesulfobacterales (Sva0485) by metagenomics and metatranscriptomics.</title>
        <authorList>
            <person name="Tan S."/>
            <person name="Liu J."/>
            <person name="Fang Y."/>
            <person name="Hedlund B."/>
            <person name="Lian Z.-H."/>
            <person name="Huang L.-Y."/>
            <person name="Li J.-T."/>
            <person name="Huang L.-N."/>
            <person name="Li W.-J."/>
            <person name="Jiang H.-C."/>
            <person name="Dong H.-L."/>
            <person name="Shu W.-S."/>
        </authorList>
    </citation>
    <scope>NUCLEOTIDE SEQUENCE [LARGE SCALE GENOMIC DNA]</scope>
    <source>
        <strain evidence="14">AP4</strain>
    </source>
</reference>
<dbReference type="InterPro" id="IPR001789">
    <property type="entry name" value="Sig_transdc_resp-reg_receiver"/>
</dbReference>
<dbReference type="Pfam" id="PF00072">
    <property type="entry name" value="Response_reg"/>
    <property type="match status" value="2"/>
</dbReference>
<dbReference type="InterPro" id="IPR004358">
    <property type="entry name" value="Sig_transdc_His_kin-like_C"/>
</dbReference>
<dbReference type="PRINTS" id="PR00344">
    <property type="entry name" value="BCTRLSENSOR"/>
</dbReference>
<dbReference type="CDD" id="cd17574">
    <property type="entry name" value="REC_OmpR"/>
    <property type="match status" value="2"/>
</dbReference>
<dbReference type="SUPFAM" id="SSF55785">
    <property type="entry name" value="PYP-like sensor domain (PAS domain)"/>
    <property type="match status" value="1"/>
</dbReference>
<dbReference type="SMART" id="SM00091">
    <property type="entry name" value="PAS"/>
    <property type="match status" value="1"/>
</dbReference>
<dbReference type="Pfam" id="PF00990">
    <property type="entry name" value="GGDEF"/>
    <property type="match status" value="1"/>
</dbReference>
<dbReference type="InterPro" id="IPR035965">
    <property type="entry name" value="PAS-like_dom_sf"/>
</dbReference>
<dbReference type="SMART" id="SM00388">
    <property type="entry name" value="HisKA"/>
    <property type="match status" value="1"/>
</dbReference>
<dbReference type="InterPro" id="IPR003661">
    <property type="entry name" value="HisK_dim/P_dom"/>
</dbReference>
<dbReference type="Gene3D" id="3.30.565.10">
    <property type="entry name" value="Histidine kinase-like ATPase, C-terminal domain"/>
    <property type="match status" value="1"/>
</dbReference>
<dbReference type="InterPro" id="IPR000700">
    <property type="entry name" value="PAS-assoc_C"/>
</dbReference>
<dbReference type="PANTHER" id="PTHR43047:SF72">
    <property type="entry name" value="OSMOSENSING HISTIDINE PROTEIN KINASE SLN1"/>
    <property type="match status" value="1"/>
</dbReference>
<proteinExistence type="predicted"/>
<evidence type="ECO:0000256" key="2">
    <source>
        <dbReference type="ARBA" id="ARBA00012438"/>
    </source>
</evidence>
<evidence type="ECO:0000259" key="9">
    <source>
        <dbReference type="PROSITE" id="PS50109"/>
    </source>
</evidence>
<dbReference type="SUPFAM" id="SSF52172">
    <property type="entry name" value="CheY-like"/>
    <property type="match status" value="2"/>
</dbReference>
<keyword evidence="6" id="KW-0902">Two-component regulatory system</keyword>
<evidence type="ECO:0000259" key="13">
    <source>
        <dbReference type="PROSITE" id="PS50887"/>
    </source>
</evidence>
<evidence type="ECO:0000256" key="8">
    <source>
        <dbReference type="SAM" id="Coils"/>
    </source>
</evidence>
<dbReference type="SMART" id="SM00267">
    <property type="entry name" value="GGDEF"/>
    <property type="match status" value="1"/>
</dbReference>
<accession>A0A520XDN5</accession>
<evidence type="ECO:0000256" key="5">
    <source>
        <dbReference type="ARBA" id="ARBA00022777"/>
    </source>
</evidence>
<keyword evidence="8" id="KW-0175">Coiled coil</keyword>
<gene>
    <name evidence="14" type="ORF">EVJ48_05120</name>
</gene>
<dbReference type="FunFam" id="1.10.287.130:FF:000001">
    <property type="entry name" value="Two-component sensor histidine kinase"/>
    <property type="match status" value="1"/>
</dbReference>
<keyword evidence="3 7" id="KW-0597">Phosphoprotein</keyword>
<feature type="domain" description="Response regulatory" evidence="10">
    <location>
        <begin position="689"/>
        <end position="806"/>
    </location>
</feature>
<comment type="catalytic activity">
    <reaction evidence="1">
        <text>ATP + protein L-histidine = ADP + protein N-phospho-L-histidine.</text>
        <dbReference type="EC" id="2.7.13.3"/>
    </reaction>
</comment>
<dbReference type="InterPro" id="IPR036291">
    <property type="entry name" value="NAD(P)-bd_dom_sf"/>
</dbReference>
<evidence type="ECO:0000256" key="3">
    <source>
        <dbReference type="ARBA" id="ARBA00022553"/>
    </source>
</evidence>
<dbReference type="PROSITE" id="PS50109">
    <property type="entry name" value="HIS_KIN"/>
    <property type="match status" value="1"/>
</dbReference>
<dbReference type="SMART" id="SM00086">
    <property type="entry name" value="PAC"/>
    <property type="match status" value="1"/>
</dbReference>
<evidence type="ECO:0000259" key="10">
    <source>
        <dbReference type="PROSITE" id="PS50110"/>
    </source>
</evidence>
<feature type="domain" description="Histidine kinase" evidence="9">
    <location>
        <begin position="295"/>
        <end position="528"/>
    </location>
</feature>
<dbReference type="InterPro" id="IPR029787">
    <property type="entry name" value="Nucleotide_cyclase"/>
</dbReference>
<evidence type="ECO:0000259" key="11">
    <source>
        <dbReference type="PROSITE" id="PS50112"/>
    </source>
</evidence>
<dbReference type="Pfam" id="PF13426">
    <property type="entry name" value="PAS_9"/>
    <property type="match status" value="1"/>
</dbReference>
<dbReference type="InterPro" id="IPR011006">
    <property type="entry name" value="CheY-like_superfamily"/>
</dbReference>
<dbReference type="NCBIfam" id="TIGR00229">
    <property type="entry name" value="sensory_box"/>
    <property type="match status" value="1"/>
</dbReference>
<dbReference type="InterPro" id="IPR036097">
    <property type="entry name" value="HisK_dim/P_sf"/>
</dbReference>
<dbReference type="InterPro" id="IPR043128">
    <property type="entry name" value="Rev_trsase/Diguanyl_cyclase"/>
</dbReference>
<dbReference type="EMBL" id="SHMQ01000011">
    <property type="protein sequence ID" value="RZV39310.1"/>
    <property type="molecule type" value="Genomic_DNA"/>
</dbReference>
<dbReference type="InterPro" id="IPR005467">
    <property type="entry name" value="His_kinase_dom"/>
</dbReference>
<evidence type="ECO:0000313" key="14">
    <source>
        <dbReference type="EMBL" id="RZV39310.1"/>
    </source>
</evidence>
<dbReference type="SUPFAM" id="SSF51735">
    <property type="entry name" value="NAD(P)-binding Rossmann-fold domains"/>
    <property type="match status" value="1"/>
</dbReference>
<feature type="domain" description="Response regulatory" evidence="10">
    <location>
        <begin position="565"/>
        <end position="678"/>
    </location>
</feature>
<feature type="domain" description="PAC" evidence="12">
    <location>
        <begin position="207"/>
        <end position="259"/>
    </location>
</feature>
<organism evidence="14 15">
    <name type="scientific">Candidatus Acidulodesulfobacterium acidiphilum</name>
    <dbReference type="NCBI Taxonomy" id="2597224"/>
    <lineage>
        <taxon>Bacteria</taxon>
        <taxon>Deltaproteobacteria</taxon>
        <taxon>Candidatus Acidulodesulfobacterales</taxon>
        <taxon>Candidatus Acidulodesulfobacterium</taxon>
    </lineage>
</organism>
<feature type="domain" description="PAS" evidence="11">
    <location>
        <begin position="136"/>
        <end position="202"/>
    </location>
</feature>
<dbReference type="InterPro" id="IPR036890">
    <property type="entry name" value="HATPase_C_sf"/>
</dbReference>
<evidence type="ECO:0000256" key="1">
    <source>
        <dbReference type="ARBA" id="ARBA00000085"/>
    </source>
</evidence>
<dbReference type="Proteomes" id="UP000322454">
    <property type="component" value="Unassembled WGS sequence"/>
</dbReference>
<dbReference type="Gene3D" id="1.10.287.130">
    <property type="match status" value="1"/>
</dbReference>
<dbReference type="GO" id="GO:0000155">
    <property type="term" value="F:phosphorelay sensor kinase activity"/>
    <property type="evidence" value="ECO:0007669"/>
    <property type="project" value="InterPro"/>
</dbReference>
<dbReference type="InterPro" id="IPR000014">
    <property type="entry name" value="PAS"/>
</dbReference>
<dbReference type="InterPro" id="IPR001610">
    <property type="entry name" value="PAC"/>
</dbReference>
<dbReference type="Pfam" id="PF02518">
    <property type="entry name" value="HATPase_c"/>
    <property type="match status" value="1"/>
</dbReference>
<evidence type="ECO:0000256" key="7">
    <source>
        <dbReference type="PROSITE-ProRule" id="PRU00169"/>
    </source>
</evidence>
<dbReference type="InterPro" id="IPR000160">
    <property type="entry name" value="GGDEF_dom"/>
</dbReference>
<sequence>MKKLNNFMNGVMAKILIYGGGKAAKTMIEMLRDDKNVEIAALTARNLDKEGAVYAKESGIKCFKTIKEVNDSNINFNIIFNLTGEPELELAELALLHDHGIEIINSVSSKLIYDLLYDRHKNHIDKESIIKQLREQKAYFKNILDDSFDMIMVTDRRGIITEFNKGGENMLGYSQKEVIGKRASEFYINPEERDDILEKLKKDKFVANYETLLRKKDGSTVNISLTISRIMDKNGDIIGTIGISKDITDIKLQEKRLKELNENLENKVIERTKQFEESNKELRKSNELKSKFIANMSHELRTPLNAIIGYSDLLKDSADLSEKHKKYTNNILVSGKHLLQLINNILDISKIEAGMFTLEYSVFSIKEAIDEAIVVLKSLAGKKNLTITVDYECSQDYKLYSDRIKFKQVIYNLLSNAIKFSFENTEVKVVCKNVSPAVNIKPETSRDKLFEYIQIDVINSGIGIDDNFKNKIFEEFTQADNNYSRQYEGTGLGLALTKKIIELHGGHINFESVENGLTDFTFILPNPLEAEKAAAMSVEETEKTLITVDAKTFFWNNNAKRNKPLVLVSEDDRPTSEILTINLVNSGYSVAHAYDGIEAVEKAKSLKPFAILLDIMLPKKDGWDVLNELKTDKDTKNIPVIITSIIDNKDLGFALGATDYLIKPIEKESLIHTLSQFTLTSKRKKRQVNILLVDDDPIVHKMIGKILADEGFNLVHAYNGEEGLKMSIELKPDLILLDLIMQDIDGFEVAENIKKHPISAQIPIFIITSKDLTVEERLKLSGNIERIIGKKSFSAEELSRSIRELELIYPQKAGLFDEITGLLDHNYFNIRLAQEINRAKRYNIVFSVIFLDIDNFKEYCDLVGNFHSDIALKKISEMLKKMLRGSDVIVRFGYDEFAIILNNTLKDAAVFVANRFCSVIRDYPFYKEEELNSKKLTASFIVASFPKDGETPEELVSKIYNKLCDIKSSGGNAVAEVN</sequence>
<keyword evidence="4" id="KW-0808">Transferase</keyword>
<evidence type="ECO:0000256" key="4">
    <source>
        <dbReference type="ARBA" id="ARBA00022679"/>
    </source>
</evidence>
<feature type="coiled-coil region" evidence="8">
    <location>
        <begin position="243"/>
        <end position="281"/>
    </location>
</feature>
<dbReference type="PROSITE" id="PS50887">
    <property type="entry name" value="GGDEF"/>
    <property type="match status" value="1"/>
</dbReference>
<dbReference type="PANTHER" id="PTHR43047">
    <property type="entry name" value="TWO-COMPONENT HISTIDINE PROTEIN KINASE"/>
    <property type="match status" value="1"/>
</dbReference>
<dbReference type="EC" id="2.7.13.3" evidence="2"/>
<dbReference type="GO" id="GO:0009927">
    <property type="term" value="F:histidine phosphotransfer kinase activity"/>
    <property type="evidence" value="ECO:0007669"/>
    <property type="project" value="TreeGrafter"/>
</dbReference>
<feature type="domain" description="GGDEF" evidence="13">
    <location>
        <begin position="844"/>
        <end position="978"/>
    </location>
</feature>
<dbReference type="GO" id="GO:0005886">
    <property type="term" value="C:plasma membrane"/>
    <property type="evidence" value="ECO:0007669"/>
    <property type="project" value="TreeGrafter"/>
</dbReference>
<dbReference type="PROSITE" id="PS50112">
    <property type="entry name" value="PAS"/>
    <property type="match status" value="1"/>
</dbReference>
<dbReference type="SMART" id="SM00387">
    <property type="entry name" value="HATPase_c"/>
    <property type="match status" value="1"/>
</dbReference>
<protein>
    <recommendedName>
        <fullName evidence="2">histidine kinase</fullName>
        <ecNumber evidence="2">2.7.13.3</ecNumber>
    </recommendedName>
</protein>
<dbReference type="PROSITE" id="PS50110">
    <property type="entry name" value="RESPONSE_REGULATORY"/>
    <property type="match status" value="2"/>
</dbReference>
<dbReference type="PROSITE" id="PS50113">
    <property type="entry name" value="PAC"/>
    <property type="match status" value="1"/>
</dbReference>
<dbReference type="SUPFAM" id="SSF55073">
    <property type="entry name" value="Nucleotide cyclase"/>
    <property type="match status" value="1"/>
</dbReference>
<evidence type="ECO:0000256" key="6">
    <source>
        <dbReference type="ARBA" id="ARBA00023012"/>
    </source>
</evidence>
<dbReference type="SUPFAM" id="SSF55874">
    <property type="entry name" value="ATPase domain of HSP90 chaperone/DNA topoisomerase II/histidine kinase"/>
    <property type="match status" value="1"/>
</dbReference>